<dbReference type="Proteomes" id="UP000069697">
    <property type="component" value="Unassembled WGS sequence"/>
</dbReference>
<keyword evidence="2" id="KW-0238">DNA-binding</keyword>
<dbReference type="SUPFAM" id="SSF46689">
    <property type="entry name" value="Homeodomain-like"/>
    <property type="match status" value="2"/>
</dbReference>
<dbReference type="InterPro" id="IPR014710">
    <property type="entry name" value="RmlC-like_jellyroll"/>
</dbReference>
<dbReference type="InterPro" id="IPR037923">
    <property type="entry name" value="HTH-like"/>
</dbReference>
<dbReference type="Gene3D" id="1.10.10.60">
    <property type="entry name" value="Homeodomain-like"/>
    <property type="match status" value="2"/>
</dbReference>
<evidence type="ECO:0000313" key="5">
    <source>
        <dbReference type="EMBL" id="GAS81276.1"/>
    </source>
</evidence>
<reference evidence="6" key="2">
    <citation type="submission" date="2016-01" db="EMBL/GenBank/DDBJ databases">
        <title>Draft Genome Sequence of Paenibacillus amylolyticus Heshi-A3 that Was Isolated from Fermented Rice Bran with Aging Salted Mackerel, Which Was Named Heshiko as Traditional Fermented Seafood in Japan.</title>
        <authorList>
            <person name="Akuzawa S."/>
            <person name="Nakagawa J."/>
            <person name="Kanekatsu T."/>
            <person name="Kubota E."/>
            <person name="Ohtake R."/>
            <person name="Suzuki T."/>
            <person name="Kanesaki Y."/>
        </authorList>
    </citation>
    <scope>NUCLEOTIDE SEQUENCE [LARGE SCALE GENOMIC DNA]</scope>
    <source>
        <strain evidence="6">Heshi-A3</strain>
    </source>
</reference>
<dbReference type="InterPro" id="IPR018062">
    <property type="entry name" value="HTH_AraC-typ_CS"/>
</dbReference>
<dbReference type="SUPFAM" id="SSF51215">
    <property type="entry name" value="Regulatory protein AraC"/>
    <property type="match status" value="1"/>
</dbReference>
<dbReference type="Gene3D" id="2.60.120.10">
    <property type="entry name" value="Jelly Rolls"/>
    <property type="match status" value="1"/>
</dbReference>
<dbReference type="PANTHER" id="PTHR43280:SF28">
    <property type="entry name" value="HTH-TYPE TRANSCRIPTIONAL ACTIVATOR RHAS"/>
    <property type="match status" value="1"/>
</dbReference>
<reference evidence="5 6" key="1">
    <citation type="journal article" date="2016" name="Genome Announc.">
        <title>Draft Genome Sequence of Paenibacillus amylolyticus Heshi-A3, Isolated from Fermented Rice Bran in a Japanese Fermented Seafood Dish.</title>
        <authorList>
            <person name="Akuzawa S."/>
            <person name="Nagaoka J."/>
            <person name="Kanekatsu M."/>
            <person name="Kubota E."/>
            <person name="Ohtake R."/>
            <person name="Suzuki T."/>
            <person name="Kanesaki Y."/>
        </authorList>
    </citation>
    <scope>NUCLEOTIDE SEQUENCE [LARGE SCALE GENOMIC DNA]</scope>
    <source>
        <strain evidence="5 6">Heshi-A3</strain>
    </source>
</reference>
<dbReference type="InterPro" id="IPR003313">
    <property type="entry name" value="AraC-bd"/>
</dbReference>
<evidence type="ECO:0000256" key="3">
    <source>
        <dbReference type="ARBA" id="ARBA00023163"/>
    </source>
</evidence>
<organism evidence="5 6">
    <name type="scientific">Paenibacillus amylolyticus</name>
    <dbReference type="NCBI Taxonomy" id="1451"/>
    <lineage>
        <taxon>Bacteria</taxon>
        <taxon>Bacillati</taxon>
        <taxon>Bacillota</taxon>
        <taxon>Bacilli</taxon>
        <taxon>Bacillales</taxon>
        <taxon>Paenibacillaceae</taxon>
        <taxon>Paenibacillus</taxon>
    </lineage>
</organism>
<accession>A0A100VK71</accession>
<name>A0A100VK71_PAEAM</name>
<evidence type="ECO:0000256" key="1">
    <source>
        <dbReference type="ARBA" id="ARBA00023015"/>
    </source>
</evidence>
<dbReference type="GO" id="GO:0043565">
    <property type="term" value="F:sequence-specific DNA binding"/>
    <property type="evidence" value="ECO:0007669"/>
    <property type="project" value="InterPro"/>
</dbReference>
<keyword evidence="1" id="KW-0805">Transcription regulation</keyword>
<dbReference type="EMBL" id="BCNV01000001">
    <property type="protein sequence ID" value="GAS81276.1"/>
    <property type="molecule type" value="Genomic_DNA"/>
</dbReference>
<dbReference type="SMART" id="SM00342">
    <property type="entry name" value="HTH_ARAC"/>
    <property type="match status" value="1"/>
</dbReference>
<comment type="caution">
    <text evidence="5">The sequence shown here is derived from an EMBL/GenBank/DDBJ whole genome shotgun (WGS) entry which is preliminary data.</text>
</comment>
<gene>
    <name evidence="5" type="ORF">PAHA3_1350</name>
</gene>
<dbReference type="Pfam" id="PF02311">
    <property type="entry name" value="AraC_binding"/>
    <property type="match status" value="1"/>
</dbReference>
<evidence type="ECO:0000259" key="4">
    <source>
        <dbReference type="PROSITE" id="PS01124"/>
    </source>
</evidence>
<proteinExistence type="predicted"/>
<dbReference type="PROSITE" id="PS01124">
    <property type="entry name" value="HTH_ARAC_FAMILY_2"/>
    <property type="match status" value="1"/>
</dbReference>
<evidence type="ECO:0000256" key="2">
    <source>
        <dbReference type="ARBA" id="ARBA00023125"/>
    </source>
</evidence>
<dbReference type="PROSITE" id="PS00041">
    <property type="entry name" value="HTH_ARAC_FAMILY_1"/>
    <property type="match status" value="1"/>
</dbReference>
<protein>
    <submittedName>
        <fullName evidence="5">AraC family transcriptional regulator</fullName>
    </submittedName>
</protein>
<dbReference type="Pfam" id="PF12833">
    <property type="entry name" value="HTH_18"/>
    <property type="match status" value="1"/>
</dbReference>
<evidence type="ECO:0000313" key="6">
    <source>
        <dbReference type="Proteomes" id="UP000069697"/>
    </source>
</evidence>
<dbReference type="RefSeq" id="WP_062834005.1">
    <property type="nucleotide sequence ID" value="NZ_BCNV01000001.1"/>
</dbReference>
<dbReference type="InterPro" id="IPR009057">
    <property type="entry name" value="Homeodomain-like_sf"/>
</dbReference>
<feature type="domain" description="HTH araC/xylS-type" evidence="4">
    <location>
        <begin position="185"/>
        <end position="283"/>
    </location>
</feature>
<dbReference type="InterPro" id="IPR018060">
    <property type="entry name" value="HTH_AraC"/>
</dbReference>
<keyword evidence="3" id="KW-0804">Transcription</keyword>
<dbReference type="GO" id="GO:0003700">
    <property type="term" value="F:DNA-binding transcription factor activity"/>
    <property type="evidence" value="ECO:0007669"/>
    <property type="project" value="InterPro"/>
</dbReference>
<dbReference type="PANTHER" id="PTHR43280">
    <property type="entry name" value="ARAC-FAMILY TRANSCRIPTIONAL REGULATOR"/>
    <property type="match status" value="1"/>
</dbReference>
<dbReference type="AlphaFoldDB" id="A0A100VK71"/>
<sequence>MTEPFRADFHDPTDLLHIEYDRRIGYFSMTDDHLHDHYELYYLLSGERIYFIKDRTYRVKAGDLVFVDRNTVHKTLESGMPDHERMVLYLKPELFAAMSISPNFVEGLKEPFCWEIPIVRFPSQVTEVLERMVSEMVDEMLRPQPGSNLLLRHRAIELLVHAYRNQHLGRLCSDDREPVLHPKTQAVVRYLNENYQKPLTLPEVAGMFRISPHYLSRLFKQTTGFTFSDYLNLLRVKEAQRLLRESEESITDIAWLAGFSNFSHFGKMFKRTVQVSPRVYRQEYKESGSVRTVKEGENIR</sequence>